<feature type="domain" description="Phosphoglucose isomerase N-terminal" evidence="4">
    <location>
        <begin position="7"/>
        <end position="122"/>
    </location>
</feature>
<dbReference type="GO" id="GO:0005975">
    <property type="term" value="P:carbohydrate metabolic process"/>
    <property type="evidence" value="ECO:0007669"/>
    <property type="project" value="InterPro"/>
</dbReference>
<dbReference type="GO" id="GO:1901135">
    <property type="term" value="P:carbohydrate derivative metabolic process"/>
    <property type="evidence" value="ECO:0007669"/>
    <property type="project" value="InterPro"/>
</dbReference>
<comment type="similarity">
    <text evidence="1">Belongs to the PGI/PMI family.</text>
</comment>
<evidence type="ECO:0000256" key="1">
    <source>
        <dbReference type="ARBA" id="ARBA00010523"/>
    </source>
</evidence>
<dbReference type="Pfam" id="PF18353">
    <property type="entry name" value="PG_isomerase_N"/>
    <property type="match status" value="1"/>
</dbReference>
<dbReference type="Gene3D" id="3.40.50.10920">
    <property type="match status" value="1"/>
</dbReference>
<keyword evidence="6" id="KW-1185">Reference proteome</keyword>
<dbReference type="OrthoDB" id="63943at2"/>
<evidence type="ECO:0000259" key="3">
    <source>
        <dbReference type="Pfam" id="PF10432"/>
    </source>
</evidence>
<sequence length="304" mass="31925">MLPKTSLIDDLLSLPTSYQGPTRALTAPYGVVGVGAGALSAAVLDTLVERKLTKEGTQIVLESADAAQIARDYAGLSEVSGAAVVRAGVQQIGASNRDLTFLAPSGIGATYHLAQFAAYATGHAEDAQAADQLLGALAAKCAPDVDEGNPARDLAWTLWQRTPLLLAAPEDAALTHIWQHLLARVGKTLSIAVAEEPLYVVTGAFEAQHEKGDSKVAVILGDETPELLLAREVLETRIDEVLQVPFPEESSGYAGTLALWYFGAWVAAYLAERHGISAEDSSALKEVLKVLSVGEAVDESGLEA</sequence>
<proteinExistence type="inferred from homology"/>
<gene>
    <name evidence="5" type="ORF">FNU79_08030</name>
</gene>
<dbReference type="Pfam" id="PF10432">
    <property type="entry name" value="bact-PGI_C"/>
    <property type="match status" value="1"/>
</dbReference>
<evidence type="ECO:0000256" key="2">
    <source>
        <dbReference type="ARBA" id="ARBA00023235"/>
    </source>
</evidence>
<dbReference type="InterPro" id="IPR041001">
    <property type="entry name" value="PG_isomerase_N"/>
</dbReference>
<dbReference type="EMBL" id="VKDB01000006">
    <property type="protein sequence ID" value="TSA86124.1"/>
    <property type="molecule type" value="Genomic_DNA"/>
</dbReference>
<reference evidence="5 6" key="1">
    <citation type="submission" date="2019-07" db="EMBL/GenBank/DDBJ databases">
        <title>Deinococcus detaillus sp. nov., isolated from humus soil in Antarctica.</title>
        <authorList>
            <person name="Zhang K."/>
        </authorList>
    </citation>
    <scope>NUCLEOTIDE SEQUENCE [LARGE SCALE GENOMIC DNA]</scope>
    <source>
        <strain evidence="5 6">H1</strain>
    </source>
</reference>
<organism evidence="5 6">
    <name type="scientific">Deinococcus detaillensis</name>
    <dbReference type="NCBI Taxonomy" id="2592048"/>
    <lineage>
        <taxon>Bacteria</taxon>
        <taxon>Thermotogati</taxon>
        <taxon>Deinococcota</taxon>
        <taxon>Deinococci</taxon>
        <taxon>Deinococcales</taxon>
        <taxon>Deinococcaceae</taxon>
        <taxon>Deinococcus</taxon>
    </lineage>
</organism>
<dbReference type="InterPro" id="IPR046348">
    <property type="entry name" value="SIS_dom_sf"/>
</dbReference>
<dbReference type="Proteomes" id="UP000316092">
    <property type="component" value="Unassembled WGS sequence"/>
</dbReference>
<evidence type="ECO:0000259" key="4">
    <source>
        <dbReference type="Pfam" id="PF18353"/>
    </source>
</evidence>
<evidence type="ECO:0000313" key="6">
    <source>
        <dbReference type="Proteomes" id="UP000316092"/>
    </source>
</evidence>
<keyword evidence="2 5" id="KW-0413">Isomerase</keyword>
<dbReference type="GO" id="GO:0097367">
    <property type="term" value="F:carbohydrate derivative binding"/>
    <property type="evidence" value="ECO:0007669"/>
    <property type="project" value="InterPro"/>
</dbReference>
<dbReference type="Gene3D" id="3.40.50.10490">
    <property type="entry name" value="Glucose-6-phosphate isomerase like protein, domain 1"/>
    <property type="match status" value="1"/>
</dbReference>
<name>A0A553V0X9_9DEIO</name>
<dbReference type="GO" id="GO:0004347">
    <property type="term" value="F:glucose-6-phosphate isomerase activity"/>
    <property type="evidence" value="ECO:0007669"/>
    <property type="project" value="InterPro"/>
</dbReference>
<feature type="domain" description="Bifunctional glucose-6-phosphate/mannose-6-phosphate isomerase C-terminal" evidence="3">
    <location>
        <begin position="149"/>
        <end position="286"/>
    </location>
</feature>
<dbReference type="SUPFAM" id="SSF53697">
    <property type="entry name" value="SIS domain"/>
    <property type="match status" value="1"/>
</dbReference>
<accession>A0A553V0X9</accession>
<comment type="caution">
    <text evidence="5">The sequence shown here is derived from an EMBL/GenBank/DDBJ whole genome shotgun (WGS) entry which is preliminary data.</text>
</comment>
<dbReference type="GO" id="GO:0004476">
    <property type="term" value="F:mannose-6-phosphate isomerase activity"/>
    <property type="evidence" value="ECO:0007669"/>
    <property type="project" value="InterPro"/>
</dbReference>
<dbReference type="RefSeq" id="WP_143720351.1">
    <property type="nucleotide sequence ID" value="NZ_VKDB01000006.1"/>
</dbReference>
<dbReference type="AlphaFoldDB" id="A0A553V0X9"/>
<dbReference type="InterPro" id="IPR019490">
    <property type="entry name" value="Glu6P/Mann6P_isomerase_C"/>
</dbReference>
<evidence type="ECO:0000313" key="5">
    <source>
        <dbReference type="EMBL" id="TSA86124.1"/>
    </source>
</evidence>
<protein>
    <submittedName>
        <fullName evidence="5">Phosphosugar isomerase</fullName>
    </submittedName>
</protein>